<organism evidence="1 2">
    <name type="scientific">Xylaria flabelliformis</name>
    <dbReference type="NCBI Taxonomy" id="2512241"/>
    <lineage>
        <taxon>Eukaryota</taxon>
        <taxon>Fungi</taxon>
        <taxon>Dikarya</taxon>
        <taxon>Ascomycota</taxon>
        <taxon>Pezizomycotina</taxon>
        <taxon>Sordariomycetes</taxon>
        <taxon>Xylariomycetidae</taxon>
        <taxon>Xylariales</taxon>
        <taxon>Xylariaceae</taxon>
        <taxon>Xylaria</taxon>
    </lineage>
</organism>
<dbReference type="AlphaFoldDB" id="A0A553IAR2"/>
<dbReference type="InterPro" id="IPR023213">
    <property type="entry name" value="CAT-like_dom_sf"/>
</dbReference>
<dbReference type="Proteomes" id="UP000319160">
    <property type="component" value="Unassembled WGS sequence"/>
</dbReference>
<keyword evidence="2" id="KW-1185">Reference proteome</keyword>
<comment type="caution">
    <text evidence="1">The sequence shown here is derived from an EMBL/GenBank/DDBJ whole genome shotgun (WGS) entry which is preliminary data.</text>
</comment>
<dbReference type="PANTHER" id="PTHR28037:SF1">
    <property type="entry name" value="ALCOHOL O-ACETYLTRANSFERASE 1-RELATED"/>
    <property type="match status" value="1"/>
</dbReference>
<dbReference type="OrthoDB" id="3355480at2759"/>
<dbReference type="STRING" id="2512241.A0A553IAR2"/>
<dbReference type="PANTHER" id="PTHR28037">
    <property type="entry name" value="ALCOHOL O-ACETYLTRANSFERASE 1-RELATED"/>
    <property type="match status" value="1"/>
</dbReference>
<accession>A0A553IAR2</accession>
<sequence length="569" mass="63590">MDEPRRSHWLDRYGKGYHAWIPDQNGFSRPCGLVELRFDADGRYFGGRADVNALLTAGVSTKLIGKEFQRHILLAFTLLRLRHCLLGAKAELRTLEVEPWFSVGIPATANAAIQDADSALRFLDSAVDGVSDVVDFYVHTQNVARVFKPSEALARVFVFPIEGEGNARQKIHFIFTMAHQIVDGLSCMNWMADFIRIINMPMKKIREGIEMAILPDSIRACLPPAQEDLYTPVASTRARTRWFWAITIILRHVKKPMPAAFPNPLHRAVPLSKSKPLAPKYSQALDYSQTPPLNTFFVRLRLSSAASQRLYRLCKETKASIGAGGFALVAMVMMELHEAKYPDEPDEARRPFVGHFPLNPRAFFGAKGLDSVMLAFCKGIILPFLPSHLDLEGRFRLLVREASRQLAGYQKRERLQSVADAMTYMGINGAGRLVASNYIDGIERLRSILPARLRENVPSPQGEYEVPAWAVNRATCGVSSVGKVDWSPARFDLNADPGDGVIASVETLYSGVRIRDHEFLVATWSEDGIITAGVSFDGNFIDESKVHGWIEKMKYLLEPSDASDLKSRL</sequence>
<protein>
    <recommendedName>
        <fullName evidence="3">Condensation domain-containing protein</fullName>
    </recommendedName>
</protein>
<evidence type="ECO:0000313" key="1">
    <source>
        <dbReference type="EMBL" id="TRX97290.1"/>
    </source>
</evidence>
<evidence type="ECO:0008006" key="3">
    <source>
        <dbReference type="Google" id="ProtNLM"/>
    </source>
</evidence>
<name>A0A553IAR2_9PEZI</name>
<proteinExistence type="predicted"/>
<evidence type="ECO:0000313" key="2">
    <source>
        <dbReference type="Proteomes" id="UP000319160"/>
    </source>
</evidence>
<dbReference type="InterPro" id="IPR052058">
    <property type="entry name" value="Alcohol_O-acetyltransferase"/>
</dbReference>
<reference evidence="2" key="1">
    <citation type="submission" date="2019-06" db="EMBL/GenBank/DDBJ databases">
        <title>Draft genome sequence of the griseofulvin-producing fungus Xylaria cubensis strain G536.</title>
        <authorList>
            <person name="Mead M.E."/>
            <person name="Raja H.A."/>
            <person name="Steenwyk J.L."/>
            <person name="Knowles S.L."/>
            <person name="Oberlies N.H."/>
            <person name="Rokas A."/>
        </authorList>
    </citation>
    <scope>NUCLEOTIDE SEQUENCE [LARGE SCALE GENOMIC DNA]</scope>
    <source>
        <strain evidence="2">G536</strain>
    </source>
</reference>
<dbReference type="EMBL" id="VFLP01000006">
    <property type="protein sequence ID" value="TRX97290.1"/>
    <property type="molecule type" value="Genomic_DNA"/>
</dbReference>
<dbReference type="Gene3D" id="3.30.559.10">
    <property type="entry name" value="Chloramphenicol acetyltransferase-like domain"/>
    <property type="match status" value="1"/>
</dbReference>
<gene>
    <name evidence="1" type="ORF">FHL15_001568</name>
</gene>